<feature type="compositionally biased region" description="Low complexity" evidence="10">
    <location>
        <begin position="9"/>
        <end position="32"/>
    </location>
</feature>
<gene>
    <name evidence="12" type="ORF">H6P81_006547</name>
</gene>
<dbReference type="GO" id="GO:0005634">
    <property type="term" value="C:nucleus"/>
    <property type="evidence" value="ECO:0007669"/>
    <property type="project" value="UniProtKB-SubCell"/>
</dbReference>
<evidence type="ECO:0000256" key="8">
    <source>
        <dbReference type="ARBA" id="ARBA00023242"/>
    </source>
</evidence>
<dbReference type="InterPro" id="IPR036236">
    <property type="entry name" value="Znf_C2H2_sf"/>
</dbReference>
<keyword evidence="2" id="KW-0479">Metal-binding</keyword>
<dbReference type="GO" id="GO:0008270">
    <property type="term" value="F:zinc ion binding"/>
    <property type="evidence" value="ECO:0007669"/>
    <property type="project" value="UniProtKB-KW"/>
</dbReference>
<evidence type="ECO:0000256" key="4">
    <source>
        <dbReference type="ARBA" id="ARBA00022771"/>
    </source>
</evidence>
<evidence type="ECO:0000256" key="1">
    <source>
        <dbReference type="ARBA" id="ARBA00004123"/>
    </source>
</evidence>
<evidence type="ECO:0000256" key="5">
    <source>
        <dbReference type="ARBA" id="ARBA00022833"/>
    </source>
</evidence>
<evidence type="ECO:0000256" key="10">
    <source>
        <dbReference type="SAM" id="MobiDB-lite"/>
    </source>
</evidence>
<dbReference type="PANTHER" id="PTHR26374">
    <property type="entry name" value="ZINC FINGER PROTEIN ZAT5"/>
    <property type="match status" value="1"/>
</dbReference>
<dbReference type="AlphaFoldDB" id="A0AAV7EY07"/>
<evidence type="ECO:0000256" key="9">
    <source>
        <dbReference type="PROSITE-ProRule" id="PRU00042"/>
    </source>
</evidence>
<keyword evidence="5" id="KW-0862">Zinc</keyword>
<dbReference type="EMBL" id="JAINDJ010000003">
    <property type="protein sequence ID" value="KAG9453643.1"/>
    <property type="molecule type" value="Genomic_DNA"/>
</dbReference>
<feature type="domain" description="C2H2-type" evidence="11">
    <location>
        <begin position="40"/>
        <end position="67"/>
    </location>
</feature>
<organism evidence="12 13">
    <name type="scientific">Aristolochia fimbriata</name>
    <name type="common">White veined hardy Dutchman's pipe vine</name>
    <dbReference type="NCBI Taxonomy" id="158543"/>
    <lineage>
        <taxon>Eukaryota</taxon>
        <taxon>Viridiplantae</taxon>
        <taxon>Streptophyta</taxon>
        <taxon>Embryophyta</taxon>
        <taxon>Tracheophyta</taxon>
        <taxon>Spermatophyta</taxon>
        <taxon>Magnoliopsida</taxon>
        <taxon>Magnoliidae</taxon>
        <taxon>Piperales</taxon>
        <taxon>Aristolochiaceae</taxon>
        <taxon>Aristolochia</taxon>
    </lineage>
</organism>
<protein>
    <recommendedName>
        <fullName evidence="11">C2H2-type domain-containing protein</fullName>
    </recommendedName>
</protein>
<dbReference type="PROSITE" id="PS00028">
    <property type="entry name" value="ZINC_FINGER_C2H2_1"/>
    <property type="match status" value="2"/>
</dbReference>
<keyword evidence="7" id="KW-0804">Transcription</keyword>
<evidence type="ECO:0000256" key="3">
    <source>
        <dbReference type="ARBA" id="ARBA00022737"/>
    </source>
</evidence>
<dbReference type="Gene3D" id="3.30.160.60">
    <property type="entry name" value="Classic Zinc Finger"/>
    <property type="match status" value="1"/>
</dbReference>
<keyword evidence="3" id="KW-0677">Repeat</keyword>
<evidence type="ECO:0000313" key="13">
    <source>
        <dbReference type="Proteomes" id="UP000825729"/>
    </source>
</evidence>
<proteinExistence type="predicted"/>
<comment type="subcellular location">
    <subcellularLocation>
        <location evidence="1">Nucleus</location>
    </subcellularLocation>
</comment>
<dbReference type="Proteomes" id="UP000825729">
    <property type="component" value="Unassembled WGS sequence"/>
</dbReference>
<evidence type="ECO:0000313" key="12">
    <source>
        <dbReference type="EMBL" id="KAG9453643.1"/>
    </source>
</evidence>
<keyword evidence="8" id="KW-0539">Nucleus</keyword>
<evidence type="ECO:0000259" key="11">
    <source>
        <dbReference type="PROSITE" id="PS50157"/>
    </source>
</evidence>
<dbReference type="Pfam" id="PF13912">
    <property type="entry name" value="zf-C2H2_6"/>
    <property type="match status" value="2"/>
</dbReference>
<keyword evidence="4 9" id="KW-0863">Zinc-finger</keyword>
<dbReference type="PROSITE" id="PS50157">
    <property type="entry name" value="ZINC_FINGER_C2H2_2"/>
    <property type="match status" value="2"/>
</dbReference>
<comment type="caution">
    <text evidence="12">The sequence shown here is derived from an EMBL/GenBank/DDBJ whole genome shotgun (WGS) entry which is preliminary data.</text>
</comment>
<reference evidence="12 13" key="1">
    <citation type="submission" date="2021-07" db="EMBL/GenBank/DDBJ databases">
        <title>The Aristolochia fimbriata genome: insights into angiosperm evolution, floral development and chemical biosynthesis.</title>
        <authorList>
            <person name="Jiao Y."/>
        </authorList>
    </citation>
    <scope>NUCLEOTIDE SEQUENCE [LARGE SCALE GENOMIC DNA]</scope>
    <source>
        <strain evidence="12">IBCAS-2021</strain>
        <tissue evidence="12">Leaf</tissue>
    </source>
</reference>
<evidence type="ECO:0000256" key="2">
    <source>
        <dbReference type="ARBA" id="ARBA00022723"/>
    </source>
</evidence>
<keyword evidence="13" id="KW-1185">Reference proteome</keyword>
<dbReference type="SUPFAM" id="SSF57667">
    <property type="entry name" value="beta-beta-alpha zinc fingers"/>
    <property type="match status" value="1"/>
</dbReference>
<evidence type="ECO:0000256" key="7">
    <source>
        <dbReference type="ARBA" id="ARBA00023163"/>
    </source>
</evidence>
<evidence type="ECO:0000256" key="6">
    <source>
        <dbReference type="ARBA" id="ARBA00023015"/>
    </source>
</evidence>
<dbReference type="InterPro" id="IPR013087">
    <property type="entry name" value="Znf_C2H2_type"/>
</dbReference>
<dbReference type="PANTHER" id="PTHR26374:SF471">
    <property type="entry name" value="OS03G0279700 PROTEIN"/>
    <property type="match status" value="1"/>
</dbReference>
<keyword evidence="6" id="KW-0805">Transcription regulation</keyword>
<feature type="region of interest" description="Disordered" evidence="10">
    <location>
        <begin position="1"/>
        <end position="32"/>
    </location>
</feature>
<dbReference type="SMART" id="SM00355">
    <property type="entry name" value="ZnF_C2H2"/>
    <property type="match status" value="2"/>
</dbReference>
<name>A0AAV7EY07_ARIFI</name>
<feature type="domain" description="C2H2-type" evidence="11">
    <location>
        <begin position="86"/>
        <end position="113"/>
    </location>
</feature>
<accession>A0AAV7EY07</accession>
<sequence>MLLSAGHDSSTSTTSSSTATTTTTTTTTSSAAAGGNTRVFECKTCNRHFSSFQALGGHRASHKRAKLIGDDPHASTSSNAAGPKVHECSICGTEFAMGQALGGHMRRHRAEMLAVAAAPARPAADHHHHQNFIAVAKKANGTTKRLYIDLNYPPVDNDGDFLGIGLVGKVPMVH</sequence>